<evidence type="ECO:0000256" key="1">
    <source>
        <dbReference type="ARBA" id="ARBA00022737"/>
    </source>
</evidence>
<evidence type="ECO:0000313" key="4">
    <source>
        <dbReference type="EMBL" id="PQO44151.1"/>
    </source>
</evidence>
<comment type="caution">
    <text evidence="4">The sequence shown here is derived from an EMBL/GenBank/DDBJ whole genome shotgun (WGS) entry which is preliminary data.</text>
</comment>
<dbReference type="InterPro" id="IPR036770">
    <property type="entry name" value="Ankyrin_rpt-contain_sf"/>
</dbReference>
<sequence length="380" mass="41633">MAGFWQSIKGLLGFGKEEPRSAPPAPDLPTIPADENPWGVPLLDLRAFASGLTSTTQNEQCAINAVSYGNDDGLSFVGAQPPNPMTTPASLCYPINRCLADGALFIPRQMEQKWAIYYLAGKILFIRSWMREVYVTADVQVFADHAEITSVTGKFFETDTPEQTLEVLDFLMRSHVLNELCPAPLPDDMQEGPQLAALWCFSMYGNMAQIATSHPVKLAAPTAPLRTMSLLHIAVARDDVAEVDKHLAAGMPIDLLATDRLPPLQWAQSTEMIEALLERGSPVDVRSLEDATPLMTFAQTGDLQKVKLLIDRGADVNAKDGRGFATLHRAAEMGHVDIVKLLLEHGAEPDCRAMDHTPLSLATVQKHTEIIDLLNSRLNK</sequence>
<keyword evidence="2 3" id="KW-0040">ANK repeat</keyword>
<keyword evidence="1" id="KW-0677">Repeat</keyword>
<dbReference type="AlphaFoldDB" id="A0A2S8GIJ6"/>
<evidence type="ECO:0000256" key="2">
    <source>
        <dbReference type="ARBA" id="ARBA00023043"/>
    </source>
</evidence>
<dbReference type="PROSITE" id="PS50297">
    <property type="entry name" value="ANK_REP_REGION"/>
    <property type="match status" value="2"/>
</dbReference>
<dbReference type="PROSITE" id="PS50088">
    <property type="entry name" value="ANK_REPEAT"/>
    <property type="match status" value="2"/>
</dbReference>
<accession>A0A2S8GIJ6</accession>
<organism evidence="4 5">
    <name type="scientific">Blastopirellula marina</name>
    <dbReference type="NCBI Taxonomy" id="124"/>
    <lineage>
        <taxon>Bacteria</taxon>
        <taxon>Pseudomonadati</taxon>
        <taxon>Planctomycetota</taxon>
        <taxon>Planctomycetia</taxon>
        <taxon>Pirellulales</taxon>
        <taxon>Pirellulaceae</taxon>
        <taxon>Blastopirellula</taxon>
    </lineage>
</organism>
<dbReference type="PANTHER" id="PTHR24173:SF74">
    <property type="entry name" value="ANKYRIN REPEAT DOMAIN-CONTAINING PROTEIN 16"/>
    <property type="match status" value="1"/>
</dbReference>
<dbReference type="Pfam" id="PF12796">
    <property type="entry name" value="Ank_2"/>
    <property type="match status" value="1"/>
</dbReference>
<evidence type="ECO:0000256" key="3">
    <source>
        <dbReference type="PROSITE-ProRule" id="PRU00023"/>
    </source>
</evidence>
<dbReference type="OrthoDB" id="6692170at2"/>
<dbReference type="SMART" id="SM00248">
    <property type="entry name" value="ANK"/>
    <property type="match status" value="3"/>
</dbReference>
<dbReference type="SUPFAM" id="SSF48403">
    <property type="entry name" value="Ankyrin repeat"/>
    <property type="match status" value="1"/>
</dbReference>
<feature type="repeat" description="ANK" evidence="3">
    <location>
        <begin position="322"/>
        <end position="354"/>
    </location>
</feature>
<gene>
    <name evidence="4" type="ORF">C5Y93_21690</name>
</gene>
<dbReference type="Gene3D" id="1.25.40.20">
    <property type="entry name" value="Ankyrin repeat-containing domain"/>
    <property type="match status" value="1"/>
</dbReference>
<evidence type="ECO:0000313" key="5">
    <source>
        <dbReference type="Proteomes" id="UP000237819"/>
    </source>
</evidence>
<dbReference type="PANTHER" id="PTHR24173">
    <property type="entry name" value="ANKYRIN REPEAT CONTAINING"/>
    <property type="match status" value="1"/>
</dbReference>
<name>A0A2S8GIJ6_9BACT</name>
<proteinExistence type="predicted"/>
<reference evidence="4 5" key="1">
    <citation type="submission" date="2018-02" db="EMBL/GenBank/DDBJ databases">
        <title>Comparative genomes isolates from brazilian mangrove.</title>
        <authorList>
            <person name="Araujo J.E."/>
            <person name="Taketani R.G."/>
            <person name="Silva M.C.P."/>
            <person name="Loureco M.V."/>
            <person name="Andreote F.D."/>
        </authorList>
    </citation>
    <scope>NUCLEOTIDE SEQUENCE [LARGE SCALE GENOMIC DNA]</scope>
    <source>
        <strain evidence="4 5">Nap-Phe MGV</strain>
    </source>
</reference>
<protein>
    <submittedName>
        <fullName evidence="4">Uncharacterized protein</fullName>
    </submittedName>
</protein>
<dbReference type="RefSeq" id="WP_105337550.1">
    <property type="nucleotide sequence ID" value="NZ_PUHZ01000021.1"/>
</dbReference>
<dbReference type="InterPro" id="IPR002110">
    <property type="entry name" value="Ankyrin_rpt"/>
</dbReference>
<dbReference type="EMBL" id="PUHZ01000021">
    <property type="protein sequence ID" value="PQO44151.1"/>
    <property type="molecule type" value="Genomic_DNA"/>
</dbReference>
<dbReference type="Proteomes" id="UP000237819">
    <property type="component" value="Unassembled WGS sequence"/>
</dbReference>
<feature type="repeat" description="ANK" evidence="3">
    <location>
        <begin position="289"/>
        <end position="321"/>
    </location>
</feature>